<evidence type="ECO:0000256" key="1">
    <source>
        <dbReference type="ARBA" id="ARBA00007920"/>
    </source>
</evidence>
<dbReference type="Pfam" id="PF24883">
    <property type="entry name" value="NPHP3_N"/>
    <property type="match status" value="1"/>
</dbReference>
<gene>
    <name evidence="6" type="ORF">CHGG_05372</name>
</gene>
<evidence type="ECO:0000256" key="3">
    <source>
        <dbReference type="SAM" id="MobiDB-lite"/>
    </source>
</evidence>
<dbReference type="InParanoid" id="Q2H7J3"/>
<dbReference type="Gene3D" id="3.40.50.1820">
    <property type="entry name" value="alpha/beta hydrolase"/>
    <property type="match status" value="1"/>
</dbReference>
<feature type="compositionally biased region" description="Polar residues" evidence="3">
    <location>
        <begin position="764"/>
        <end position="780"/>
    </location>
</feature>
<dbReference type="VEuPathDB" id="FungiDB:CHGG_05372"/>
<name>Q2H7J3_CHAGB</name>
<dbReference type="Pfam" id="PF05057">
    <property type="entry name" value="DUF676"/>
    <property type="match status" value="1"/>
</dbReference>
<dbReference type="InterPro" id="IPR027417">
    <property type="entry name" value="P-loop_NTPase"/>
</dbReference>
<evidence type="ECO:0000313" key="6">
    <source>
        <dbReference type="EMBL" id="EAQ88753.1"/>
    </source>
</evidence>
<dbReference type="eggNOG" id="KOG2029">
    <property type="taxonomic scope" value="Eukaryota"/>
</dbReference>
<sequence>MTFGYNSARYFSRSEADVRDFASGLLVAIKSKRRGRAENNRPIIFLCHSLGGLVFKQAVILAHEQNDHYSTVLDNIRGVVFFGTPHCGSDLAFWDRIGTSLTHIGTLGYLGNAKMSKNLKVNAKMLKDITDSFAHRGGKFNIRTFYETERMTGLNSRVVEPQSATLGWPNELAIAAAANHTDLVKFPSSSNQRYQDAVFAISELAGDPLEDDDAPFSVSEERCMRNLNSDYGNHLDQVDDPVSGTCEWVVSHETWREWNMLQGSALLWITADAGCGKSVAAKFLVNHLLSLPASCRTRNICYFFFKDGLEDQDNASAAVSAVLHQLCSSQRRLIKHVMAKFTSMPKRTFNRCFSLWSVLMAVLQDPKMQEMVWILDGLDECEPKSLDELLKGVVAYLNHSSASDPRTPRTRLKVILLSRPHNKIEQTLRLDGQREDDEADVRGDERTSKPSGNRNRFRLIAEEQTKAIGKDIARFVRSKISEFGGTSKLSSGMLASLEERLISGADYTFLWISLVIKLVEDARVDGISMAQLEWILNTTHLDDVYERLLSRNSLPLKARKALMLVLAAVRPLSLKEMCTAIEVHQDHFSRVDGDAAARTLLADHAHSDIHVGEKVKIQRPRPREGNQTLYSELWLEMELAGTQPNSVPGKARPTTAEVEESSVVSADIKSPSAVRSLNQLGKLLHKPFINHLRQLCGHFLRVRGGKVYLVHQTAREFLLAKPELKNLDDVDAWMALSPEDPPLQDRRRRRGKGEHSEDGVKATARSTTNEKLTPTLTSRPKPTWRHSIRLEDANRLLLRTCADYLALFRFEDAHTQDTTQWTGKTVGEHLKKIGNDPPRAFFKYAAFHWIDHYRPVRRELDFSYDYLLNPAGALFKIWSIVHRSWVPNEERRALEARGVHMGGRKEEGGEGVRRSENEFYLSMNTADLTVMERLGWLDEWGDYIWKDKKNEEQFDAVLDHFNFSYGGEMELYDNELLAGDRWWKKHKEREESGGESEDERNEGREGNDGMGFDVGQIPDRVQFYRRQRRAVVMEMLREMSNPLSSRWGNPAVLDISMFSTQTRGGFGRTA</sequence>
<comment type="similarity">
    <text evidence="1">Belongs to the putative lipase ROG1 family.</text>
</comment>
<dbReference type="InterPro" id="IPR056884">
    <property type="entry name" value="NPHP3-like_N"/>
</dbReference>
<organism evidence="6 7">
    <name type="scientific">Chaetomium globosum (strain ATCC 6205 / CBS 148.51 / DSM 1962 / NBRC 6347 / NRRL 1970)</name>
    <name type="common">Soil fungus</name>
    <dbReference type="NCBI Taxonomy" id="306901"/>
    <lineage>
        <taxon>Eukaryota</taxon>
        <taxon>Fungi</taxon>
        <taxon>Dikarya</taxon>
        <taxon>Ascomycota</taxon>
        <taxon>Pezizomycotina</taxon>
        <taxon>Sordariomycetes</taxon>
        <taxon>Sordariomycetidae</taxon>
        <taxon>Sordariales</taxon>
        <taxon>Chaetomiaceae</taxon>
        <taxon>Chaetomium</taxon>
    </lineage>
</organism>
<dbReference type="PANTHER" id="PTHR10039:SF14">
    <property type="entry name" value="NACHT DOMAIN-CONTAINING PROTEIN"/>
    <property type="match status" value="1"/>
</dbReference>
<dbReference type="Gene3D" id="3.40.50.300">
    <property type="entry name" value="P-loop containing nucleotide triphosphate hydrolases"/>
    <property type="match status" value="1"/>
</dbReference>
<dbReference type="AlphaFoldDB" id="Q2H7J3"/>
<feature type="region of interest" description="Disordered" evidence="3">
    <location>
        <begin position="989"/>
        <end position="1014"/>
    </location>
</feature>
<feature type="domain" description="DUF676" evidence="4">
    <location>
        <begin position="12"/>
        <end position="91"/>
    </location>
</feature>
<dbReference type="InterPro" id="IPR029058">
    <property type="entry name" value="AB_hydrolase_fold"/>
</dbReference>
<evidence type="ECO:0000256" key="2">
    <source>
        <dbReference type="ARBA" id="ARBA00022737"/>
    </source>
</evidence>
<keyword evidence="7" id="KW-1185">Reference proteome</keyword>
<feature type="region of interest" description="Disordered" evidence="3">
    <location>
        <begin position="427"/>
        <end position="456"/>
    </location>
</feature>
<evidence type="ECO:0000259" key="5">
    <source>
        <dbReference type="Pfam" id="PF24883"/>
    </source>
</evidence>
<dbReference type="RefSeq" id="XP_001221467.1">
    <property type="nucleotide sequence ID" value="XM_001221466.1"/>
</dbReference>
<dbReference type="OrthoDB" id="5086500at2759"/>
<feature type="region of interest" description="Disordered" evidence="3">
    <location>
        <begin position="735"/>
        <end position="780"/>
    </location>
</feature>
<dbReference type="EMBL" id="CH408031">
    <property type="protein sequence ID" value="EAQ88753.1"/>
    <property type="molecule type" value="Genomic_DNA"/>
</dbReference>
<proteinExistence type="inferred from homology"/>
<dbReference type="InterPro" id="IPR007751">
    <property type="entry name" value="DUF676_lipase-like"/>
</dbReference>
<dbReference type="Proteomes" id="UP000001056">
    <property type="component" value="Unassembled WGS sequence"/>
</dbReference>
<dbReference type="HOGENOM" id="CLU_009890_0_0_1"/>
<protein>
    <submittedName>
        <fullName evidence="6">Uncharacterized protein</fullName>
    </submittedName>
</protein>
<keyword evidence="2" id="KW-0677">Repeat</keyword>
<reference evidence="7" key="1">
    <citation type="journal article" date="2015" name="Genome Announc.">
        <title>Draft genome sequence of the cellulolytic fungus Chaetomium globosum.</title>
        <authorList>
            <person name="Cuomo C.A."/>
            <person name="Untereiner W.A."/>
            <person name="Ma L.-J."/>
            <person name="Grabherr M."/>
            <person name="Birren B.W."/>
        </authorList>
    </citation>
    <scope>NUCLEOTIDE SEQUENCE [LARGE SCALE GENOMIC DNA]</scope>
    <source>
        <strain evidence="7">ATCC 6205 / CBS 148.51 / DSM 1962 / NBRC 6347 / NRRL 1970</strain>
    </source>
</reference>
<accession>Q2H7J3</accession>
<dbReference type="SUPFAM" id="SSF53474">
    <property type="entry name" value="alpha/beta-Hydrolases"/>
    <property type="match status" value="1"/>
</dbReference>
<evidence type="ECO:0000313" key="7">
    <source>
        <dbReference type="Proteomes" id="UP000001056"/>
    </source>
</evidence>
<evidence type="ECO:0000259" key="4">
    <source>
        <dbReference type="Pfam" id="PF05057"/>
    </source>
</evidence>
<dbReference type="PANTHER" id="PTHR10039">
    <property type="entry name" value="AMELOGENIN"/>
    <property type="match status" value="1"/>
</dbReference>
<dbReference type="GeneID" id="4390058"/>
<feature type="domain" description="Nephrocystin 3-like N-terminal" evidence="5">
    <location>
        <begin position="244"/>
        <end position="419"/>
    </location>
</feature>